<dbReference type="EMBL" id="DUZY01000001">
    <property type="protein sequence ID" value="DAD18434.1"/>
    <property type="molecule type" value="Genomic_DNA"/>
</dbReference>
<protein>
    <submittedName>
        <fullName evidence="2">Uncharacterized protein</fullName>
    </submittedName>
</protein>
<dbReference type="Proteomes" id="UP000607653">
    <property type="component" value="Unassembled WGS sequence"/>
</dbReference>
<accession>A0A822XAH5</accession>
<proteinExistence type="predicted"/>
<gene>
    <name evidence="2" type="ORF">HUJ06_019897</name>
</gene>
<evidence type="ECO:0000313" key="3">
    <source>
        <dbReference type="Proteomes" id="UP000607653"/>
    </source>
</evidence>
<organism evidence="2 3">
    <name type="scientific">Nelumbo nucifera</name>
    <name type="common">Sacred lotus</name>
    <dbReference type="NCBI Taxonomy" id="4432"/>
    <lineage>
        <taxon>Eukaryota</taxon>
        <taxon>Viridiplantae</taxon>
        <taxon>Streptophyta</taxon>
        <taxon>Embryophyta</taxon>
        <taxon>Tracheophyta</taxon>
        <taxon>Spermatophyta</taxon>
        <taxon>Magnoliopsida</taxon>
        <taxon>Proteales</taxon>
        <taxon>Nelumbonaceae</taxon>
        <taxon>Nelumbo</taxon>
    </lineage>
</organism>
<name>A0A822XAH5_NELNU</name>
<evidence type="ECO:0000313" key="2">
    <source>
        <dbReference type="EMBL" id="DAD18434.1"/>
    </source>
</evidence>
<dbReference type="AlphaFoldDB" id="A0A822XAH5"/>
<feature type="compositionally biased region" description="Basic residues" evidence="1">
    <location>
        <begin position="1"/>
        <end position="10"/>
    </location>
</feature>
<evidence type="ECO:0000256" key="1">
    <source>
        <dbReference type="SAM" id="MobiDB-lite"/>
    </source>
</evidence>
<sequence length="41" mass="4726">MLQKTIRAKHRPPEITKTSSSSIQEIEIEVTKVLYGLKRQS</sequence>
<feature type="region of interest" description="Disordered" evidence="1">
    <location>
        <begin position="1"/>
        <end position="20"/>
    </location>
</feature>
<comment type="caution">
    <text evidence="2">The sequence shown here is derived from an EMBL/GenBank/DDBJ whole genome shotgun (WGS) entry which is preliminary data.</text>
</comment>
<keyword evidence="3" id="KW-1185">Reference proteome</keyword>
<reference evidence="2 3" key="1">
    <citation type="journal article" date="2020" name="Mol. Biol. Evol.">
        <title>Distinct Expression and Methylation Patterns for Genes with Different Fates following a Single Whole-Genome Duplication in Flowering Plants.</title>
        <authorList>
            <person name="Shi T."/>
            <person name="Rahmani R.S."/>
            <person name="Gugger P.F."/>
            <person name="Wang M."/>
            <person name="Li H."/>
            <person name="Zhang Y."/>
            <person name="Li Z."/>
            <person name="Wang Q."/>
            <person name="Van de Peer Y."/>
            <person name="Marchal K."/>
            <person name="Chen J."/>
        </authorList>
    </citation>
    <scope>NUCLEOTIDE SEQUENCE [LARGE SCALE GENOMIC DNA]</scope>
    <source>
        <tissue evidence="2">Leaf</tissue>
    </source>
</reference>